<evidence type="ECO:0000256" key="1">
    <source>
        <dbReference type="SAM" id="SignalP"/>
    </source>
</evidence>
<feature type="chain" id="PRO_5045696291" description="DUF922 domain-containing protein" evidence="1">
    <location>
        <begin position="22"/>
        <end position="232"/>
    </location>
</feature>
<reference evidence="2 3" key="1">
    <citation type="submission" date="2020-03" db="EMBL/GenBank/DDBJ databases">
        <title>Draft genome sequence of environmentally isolated cultures.</title>
        <authorList>
            <person name="Wilson H.S."/>
            <person name="De Leon M.E."/>
        </authorList>
    </citation>
    <scope>NUCLEOTIDE SEQUENCE [LARGE SCALE GENOMIC DNA]</scope>
    <source>
        <strain evidence="2 3">HSC-31F16</strain>
    </source>
</reference>
<evidence type="ECO:0008006" key="4">
    <source>
        <dbReference type="Google" id="ProtNLM"/>
    </source>
</evidence>
<gene>
    <name evidence="2" type="ORF">HA052_05060</name>
</gene>
<proteinExistence type="predicted"/>
<accession>A0ABX0L0G7</accession>
<protein>
    <recommendedName>
        <fullName evidence="4">DUF922 domain-containing protein</fullName>
    </recommendedName>
</protein>
<evidence type="ECO:0000313" key="3">
    <source>
        <dbReference type="Proteomes" id="UP001515641"/>
    </source>
</evidence>
<dbReference type="Proteomes" id="UP001515641">
    <property type="component" value="Unassembled WGS sequence"/>
</dbReference>
<feature type="signal peptide" evidence="1">
    <location>
        <begin position="1"/>
        <end position="21"/>
    </location>
</feature>
<name>A0ABX0L0G7_9NEIS</name>
<dbReference type="EMBL" id="JAAOMA010000004">
    <property type="protein sequence ID" value="NHR04561.1"/>
    <property type="molecule type" value="Genomic_DNA"/>
</dbReference>
<keyword evidence="3" id="KW-1185">Reference proteome</keyword>
<keyword evidence="1" id="KW-0732">Signal</keyword>
<comment type="caution">
    <text evidence="2">The sequence shown here is derived from an EMBL/GenBank/DDBJ whole genome shotgun (WGS) entry which is preliminary data.</text>
</comment>
<dbReference type="RefSeq" id="WP_166451071.1">
    <property type="nucleotide sequence ID" value="NZ_JAAOMA010000004.1"/>
</dbReference>
<evidence type="ECO:0000313" key="2">
    <source>
        <dbReference type="EMBL" id="NHR04561.1"/>
    </source>
</evidence>
<organism evidence="2 3">
    <name type="scientific">Chromobacterium fluminis</name>
    <dbReference type="NCBI Taxonomy" id="3044269"/>
    <lineage>
        <taxon>Bacteria</taxon>
        <taxon>Pseudomonadati</taxon>
        <taxon>Pseudomonadota</taxon>
        <taxon>Betaproteobacteria</taxon>
        <taxon>Neisseriales</taxon>
        <taxon>Chromobacteriaceae</taxon>
        <taxon>Chromobacterium</taxon>
    </lineage>
</organism>
<sequence>MNSTNLIVLALVSTASMPTMAANICARYVKAPTVTVIVDPAKRTYHAVPIEKLAAISEHGGAGAAHDSMTLGLTYNNQQMRMEVGYEVAQLPDGFCVSPQVRVTIFNRQVDVLLPKELPSTSCLYQSVLEHELKHVHIVEDLMADELKKMGHQAQGQLNGTYGFFQRLQDAKPWLDQYRTNMTASFEHRVAQVNSASEAIDTPEEYRRVADQCKQPPKPLTFWEKIFGRNSE</sequence>